<dbReference type="NCBIfam" id="TIGR01575">
    <property type="entry name" value="rimI"/>
    <property type="match status" value="1"/>
</dbReference>
<protein>
    <recommendedName>
        <fullName evidence="5 6">[Ribosomal protein bS18]-alanine N-acetyltransferase</fullName>
        <ecNumber evidence="5 6">2.3.1.266</ecNumber>
    </recommendedName>
</protein>
<comment type="catalytic activity">
    <reaction evidence="5 6">
        <text>N-terminal L-alanyl-[ribosomal protein bS18] + acetyl-CoA = N-terminal N(alpha)-acetyl-L-alanyl-[ribosomal protein bS18] + CoA + H(+)</text>
        <dbReference type="Rhea" id="RHEA:43756"/>
        <dbReference type="Rhea" id="RHEA-COMP:10676"/>
        <dbReference type="Rhea" id="RHEA-COMP:10677"/>
        <dbReference type="ChEBI" id="CHEBI:15378"/>
        <dbReference type="ChEBI" id="CHEBI:57287"/>
        <dbReference type="ChEBI" id="CHEBI:57288"/>
        <dbReference type="ChEBI" id="CHEBI:64718"/>
        <dbReference type="ChEBI" id="CHEBI:83683"/>
        <dbReference type="EC" id="2.3.1.266"/>
    </reaction>
</comment>
<feature type="active site" description="Proton donor" evidence="5">
    <location>
        <position position="122"/>
    </location>
</feature>
<dbReference type="InterPro" id="IPR050680">
    <property type="entry name" value="YpeA/RimI_acetyltransf"/>
</dbReference>
<keyword evidence="4 5" id="KW-0012">Acyltransferase</keyword>
<comment type="subcellular location">
    <subcellularLocation>
        <location evidence="5 6">Cytoplasm</location>
    </subcellularLocation>
</comment>
<evidence type="ECO:0000256" key="6">
    <source>
        <dbReference type="RuleBase" id="RU363094"/>
    </source>
</evidence>
<dbReference type="SUPFAM" id="SSF55729">
    <property type="entry name" value="Acyl-CoA N-acyltransferases (Nat)"/>
    <property type="match status" value="1"/>
</dbReference>
<comment type="caution">
    <text evidence="5">Lacks conserved residue(s) required for the propagation of feature annotation.</text>
</comment>
<dbReference type="STRING" id="265072.Mfla_0413"/>
<evidence type="ECO:0000313" key="9">
    <source>
        <dbReference type="Proteomes" id="UP000002440"/>
    </source>
</evidence>
<comment type="similarity">
    <text evidence="1 5 6">Belongs to the acetyltransferase family. RimI subfamily.</text>
</comment>
<keyword evidence="8" id="KW-0689">Ribosomal protein</keyword>
<proteinExistence type="inferred from homology"/>
<comment type="function">
    <text evidence="5 6">Acetylates the N-terminal alanine of ribosomal protein bS18.</text>
</comment>
<evidence type="ECO:0000259" key="7">
    <source>
        <dbReference type="PROSITE" id="PS51186"/>
    </source>
</evidence>
<dbReference type="EC" id="2.3.1.266" evidence="5 6"/>
<accession>Q1H4A4</accession>
<evidence type="ECO:0000256" key="3">
    <source>
        <dbReference type="ARBA" id="ARBA00022679"/>
    </source>
</evidence>
<dbReference type="HOGENOM" id="CLU_013985_23_2_4"/>
<keyword evidence="2 5" id="KW-0963">Cytoplasm</keyword>
<dbReference type="GO" id="GO:0005840">
    <property type="term" value="C:ribosome"/>
    <property type="evidence" value="ECO:0007669"/>
    <property type="project" value="UniProtKB-KW"/>
</dbReference>
<feature type="domain" description="N-acetyltransferase" evidence="7">
    <location>
        <begin position="9"/>
        <end position="153"/>
    </location>
</feature>
<dbReference type="Pfam" id="PF00583">
    <property type="entry name" value="Acetyltransf_1"/>
    <property type="match status" value="1"/>
</dbReference>
<keyword evidence="9" id="KW-1185">Reference proteome</keyword>
<dbReference type="InterPro" id="IPR016181">
    <property type="entry name" value="Acyl_CoA_acyltransferase"/>
</dbReference>
<sequence>MNAVLKPETSLRPMQAADLDAVSRIEPTIYPYPWTRGNFKDSLNAGHRCWVYERDGEVIGYAVMMMVLDEAHLLNISIAAPWQGKGYGRSLLAHMMDVGRQHGALHMFLEVRPSNQAALKLYESMGFNEMAIRRGYYPAPNGREDAVLMGAAL</sequence>
<dbReference type="PROSITE" id="PS51186">
    <property type="entry name" value="GNAT"/>
    <property type="match status" value="1"/>
</dbReference>
<evidence type="ECO:0000256" key="1">
    <source>
        <dbReference type="ARBA" id="ARBA00005395"/>
    </source>
</evidence>
<dbReference type="KEGG" id="mfa:Mfla_0413"/>
<dbReference type="eggNOG" id="COG0456">
    <property type="taxonomic scope" value="Bacteria"/>
</dbReference>
<dbReference type="InterPro" id="IPR006464">
    <property type="entry name" value="AcTrfase_RimI/Ard1"/>
</dbReference>
<dbReference type="EMBL" id="CP000284">
    <property type="protein sequence ID" value="ABE48683.1"/>
    <property type="molecule type" value="Genomic_DNA"/>
</dbReference>
<dbReference type="RefSeq" id="WP_011478780.1">
    <property type="nucleotide sequence ID" value="NC_007947.1"/>
</dbReference>
<name>Q1H4A4_METFK</name>
<dbReference type="OrthoDB" id="9796919at2"/>
<dbReference type="Gene3D" id="3.40.630.30">
    <property type="match status" value="1"/>
</dbReference>
<dbReference type="PANTHER" id="PTHR43420:SF12">
    <property type="entry name" value="N-ACETYLTRANSFERASE DOMAIN-CONTAINING PROTEIN"/>
    <property type="match status" value="1"/>
</dbReference>
<dbReference type="HAMAP" id="MF_02210">
    <property type="entry name" value="RimI"/>
    <property type="match status" value="1"/>
</dbReference>
<dbReference type="AlphaFoldDB" id="Q1H4A4"/>
<dbReference type="InterPro" id="IPR000182">
    <property type="entry name" value="GNAT_dom"/>
</dbReference>
<dbReference type="GO" id="GO:0005737">
    <property type="term" value="C:cytoplasm"/>
    <property type="evidence" value="ECO:0007669"/>
    <property type="project" value="UniProtKB-SubCell"/>
</dbReference>
<dbReference type="GO" id="GO:0008999">
    <property type="term" value="F:protein-N-terminal-alanine acetyltransferase activity"/>
    <property type="evidence" value="ECO:0007669"/>
    <property type="project" value="UniProtKB-UniRule"/>
</dbReference>
<evidence type="ECO:0000256" key="5">
    <source>
        <dbReference type="HAMAP-Rule" id="MF_02210"/>
    </source>
</evidence>
<dbReference type="CDD" id="cd04301">
    <property type="entry name" value="NAT_SF"/>
    <property type="match status" value="1"/>
</dbReference>
<keyword evidence="8" id="KW-0687">Ribonucleoprotein</keyword>
<feature type="binding site" evidence="5">
    <location>
        <position position="115"/>
    </location>
    <ligand>
        <name>acetyl-CoA</name>
        <dbReference type="ChEBI" id="CHEBI:57288"/>
    </ligand>
</feature>
<reference evidence="8 9" key="1">
    <citation type="submission" date="2006-03" db="EMBL/GenBank/DDBJ databases">
        <title>Complete sequence of Methylobacillus flagellatus KT.</title>
        <authorList>
            <consortium name="US DOE Joint Genome Institute"/>
            <person name="Copeland A."/>
            <person name="Lucas S."/>
            <person name="Lapidus A."/>
            <person name="Barry K."/>
            <person name="Detter J.C."/>
            <person name="Glavina del Rio T."/>
            <person name="Hammon N."/>
            <person name="Israni S."/>
            <person name="Dalin E."/>
            <person name="Tice H."/>
            <person name="Pitluck S."/>
            <person name="Brettin T."/>
            <person name="Bruce D."/>
            <person name="Han C."/>
            <person name="Tapia R."/>
            <person name="Saunders E."/>
            <person name="Gilna P."/>
            <person name="Schmutz J."/>
            <person name="Larimer F."/>
            <person name="Land M."/>
            <person name="Kyrpides N."/>
            <person name="Anderson I."/>
            <person name="Richardson P."/>
        </authorList>
    </citation>
    <scope>NUCLEOTIDE SEQUENCE [LARGE SCALE GENOMIC DNA]</scope>
    <source>
        <strain evidence="9">KT / ATCC 51484 / DSM 6875</strain>
    </source>
</reference>
<gene>
    <name evidence="5" type="primary">rimI</name>
    <name evidence="8" type="ordered locus">Mfla_0413</name>
</gene>
<evidence type="ECO:0000256" key="2">
    <source>
        <dbReference type="ARBA" id="ARBA00022490"/>
    </source>
</evidence>
<organism evidence="8 9">
    <name type="scientific">Methylobacillus flagellatus (strain ATCC 51484 / DSM 6875 / VKM B-1610 / KT)</name>
    <dbReference type="NCBI Taxonomy" id="265072"/>
    <lineage>
        <taxon>Bacteria</taxon>
        <taxon>Pseudomonadati</taxon>
        <taxon>Pseudomonadota</taxon>
        <taxon>Betaproteobacteria</taxon>
        <taxon>Nitrosomonadales</taxon>
        <taxon>Methylophilaceae</taxon>
        <taxon>Methylobacillus</taxon>
    </lineage>
</organism>
<evidence type="ECO:0000313" key="8">
    <source>
        <dbReference type="EMBL" id="ABE48683.1"/>
    </source>
</evidence>
<dbReference type="PANTHER" id="PTHR43420">
    <property type="entry name" value="ACETYLTRANSFERASE"/>
    <property type="match status" value="1"/>
</dbReference>
<feature type="active site" description="Proton acceptor" evidence="5">
    <location>
        <position position="110"/>
    </location>
</feature>
<dbReference type="InterPro" id="IPR043690">
    <property type="entry name" value="RimI"/>
</dbReference>
<evidence type="ECO:0000256" key="4">
    <source>
        <dbReference type="ARBA" id="ARBA00023315"/>
    </source>
</evidence>
<keyword evidence="3 5" id="KW-0808">Transferase</keyword>
<dbReference type="Proteomes" id="UP000002440">
    <property type="component" value="Chromosome"/>
</dbReference>